<dbReference type="GO" id="GO:0042742">
    <property type="term" value="P:defense response to bacterium"/>
    <property type="evidence" value="ECO:0007669"/>
    <property type="project" value="InterPro"/>
</dbReference>
<gene>
    <name evidence="2" type="ORF">GDO81_003673</name>
</gene>
<sequence length="90" mass="10168">MVSIAGSLCLVLLCSTQVHSKPSTAYQEQYLNMGQRTDWLLASLLREPRMTPFWRTMGSKPVGAYCQQGVECTTKVCRKGHCSYLPHNWS</sequence>
<evidence type="ECO:0000313" key="2">
    <source>
        <dbReference type="EMBL" id="KAG8554122.1"/>
    </source>
</evidence>
<dbReference type="InterPro" id="IPR009955">
    <property type="entry name" value="LEAP-2"/>
</dbReference>
<keyword evidence="1" id="KW-0732">Signal</keyword>
<dbReference type="EMBL" id="WNYA01000010">
    <property type="protein sequence ID" value="KAG8554122.1"/>
    <property type="molecule type" value="Genomic_DNA"/>
</dbReference>
<feature type="signal peptide" evidence="1">
    <location>
        <begin position="1"/>
        <end position="20"/>
    </location>
</feature>
<evidence type="ECO:0000256" key="1">
    <source>
        <dbReference type="SAM" id="SignalP"/>
    </source>
</evidence>
<dbReference type="AlphaFoldDB" id="A0AAV6ZYQ1"/>
<name>A0AAV6ZYQ1_ENGPU</name>
<accession>A0AAV6ZYQ1</accession>
<keyword evidence="3" id="KW-1185">Reference proteome</keyword>
<dbReference type="Gene3D" id="4.10.40.50">
    <property type="match status" value="1"/>
</dbReference>
<reference evidence="2" key="1">
    <citation type="thesis" date="2020" institute="ProQuest LLC" country="789 East Eisenhower Parkway, Ann Arbor, MI, USA">
        <title>Comparative Genomics and Chromosome Evolution.</title>
        <authorList>
            <person name="Mudd A.B."/>
        </authorList>
    </citation>
    <scope>NUCLEOTIDE SEQUENCE</scope>
    <source>
        <strain evidence="2">237g6f4</strain>
        <tissue evidence="2">Blood</tissue>
    </source>
</reference>
<dbReference type="PANTHER" id="PTHR21007">
    <property type="entry name" value="LIVER EXPRESSED ANTIMICROBIAL PEPTIDE 2"/>
    <property type="match status" value="1"/>
</dbReference>
<evidence type="ECO:0008006" key="4">
    <source>
        <dbReference type="Google" id="ProtNLM"/>
    </source>
</evidence>
<dbReference type="Proteomes" id="UP000824782">
    <property type="component" value="Unassembled WGS sequence"/>
</dbReference>
<dbReference type="GO" id="GO:0061844">
    <property type="term" value="P:antimicrobial humoral immune response mediated by antimicrobial peptide"/>
    <property type="evidence" value="ECO:0007669"/>
    <property type="project" value="TreeGrafter"/>
</dbReference>
<proteinExistence type="predicted"/>
<dbReference type="PANTHER" id="PTHR21007:SF5">
    <property type="entry name" value="LIVER-EXPRESSED ANTIMICROBIAL PEPTIDE 2"/>
    <property type="match status" value="1"/>
</dbReference>
<dbReference type="Pfam" id="PF07359">
    <property type="entry name" value="LEAP-2"/>
    <property type="match status" value="1"/>
</dbReference>
<protein>
    <recommendedName>
        <fullName evidence="4">Liver-expressed antimicrobial peptide 2</fullName>
    </recommendedName>
</protein>
<comment type="caution">
    <text evidence="2">The sequence shown here is derived from an EMBL/GenBank/DDBJ whole genome shotgun (WGS) entry which is preliminary data.</text>
</comment>
<feature type="chain" id="PRO_5043652974" description="Liver-expressed antimicrobial peptide 2" evidence="1">
    <location>
        <begin position="21"/>
        <end position="90"/>
    </location>
</feature>
<organism evidence="2 3">
    <name type="scientific">Engystomops pustulosus</name>
    <name type="common">Tungara frog</name>
    <name type="synonym">Physalaemus pustulosus</name>
    <dbReference type="NCBI Taxonomy" id="76066"/>
    <lineage>
        <taxon>Eukaryota</taxon>
        <taxon>Metazoa</taxon>
        <taxon>Chordata</taxon>
        <taxon>Craniata</taxon>
        <taxon>Vertebrata</taxon>
        <taxon>Euteleostomi</taxon>
        <taxon>Amphibia</taxon>
        <taxon>Batrachia</taxon>
        <taxon>Anura</taxon>
        <taxon>Neobatrachia</taxon>
        <taxon>Hyloidea</taxon>
        <taxon>Leptodactylidae</taxon>
        <taxon>Leiuperinae</taxon>
        <taxon>Engystomops</taxon>
    </lineage>
</organism>
<evidence type="ECO:0000313" key="3">
    <source>
        <dbReference type="Proteomes" id="UP000824782"/>
    </source>
</evidence>